<dbReference type="RefSeq" id="WP_267677592.1">
    <property type="nucleotide sequence ID" value="NZ_CP113088.1"/>
</dbReference>
<reference evidence="1" key="1">
    <citation type="submission" date="2022-11" db="EMBL/GenBank/DDBJ databases">
        <title>Lacinutrix neustonica HL-RS19T sp. nov., isolated from the surface microlayer sample of brackish Lake Shihwa.</title>
        <authorList>
            <person name="Choi J.Y."/>
            <person name="Hwang C.Y."/>
        </authorList>
    </citation>
    <scope>NUCLEOTIDE SEQUENCE</scope>
    <source>
        <strain evidence="1">HL-RS19</strain>
    </source>
</reference>
<dbReference type="PROSITE" id="PS51257">
    <property type="entry name" value="PROKAR_LIPOPROTEIN"/>
    <property type="match status" value="1"/>
</dbReference>
<dbReference type="EMBL" id="CP113088">
    <property type="protein sequence ID" value="WAC03000.1"/>
    <property type="molecule type" value="Genomic_DNA"/>
</dbReference>
<proteinExistence type="predicted"/>
<gene>
    <name evidence="1" type="ORF">N7U66_05055</name>
</gene>
<dbReference type="KEGG" id="lnu:N7U66_05055"/>
<name>A0A9E8MZA6_9FLAO</name>
<evidence type="ECO:0000313" key="1">
    <source>
        <dbReference type="EMBL" id="WAC03000.1"/>
    </source>
</evidence>
<protein>
    <recommendedName>
        <fullName evidence="3">Lipocalin-like domain-containing protein</fullName>
    </recommendedName>
</protein>
<organism evidence="1 2">
    <name type="scientific">Lacinutrix neustonica</name>
    <dbReference type="NCBI Taxonomy" id="2980107"/>
    <lineage>
        <taxon>Bacteria</taxon>
        <taxon>Pseudomonadati</taxon>
        <taxon>Bacteroidota</taxon>
        <taxon>Flavobacteriia</taxon>
        <taxon>Flavobacteriales</taxon>
        <taxon>Flavobacteriaceae</taxon>
        <taxon>Lacinutrix</taxon>
    </lineage>
</organism>
<sequence length="152" mass="17425">MKRISTLLFLINLTVSCAQNEQANVIGEWKIISVNSGDFYLNTQTDSVSILKHFKEIFTDSLELDNVIKVAKMTYDNNVMEFNKSGIYTQKIDSKLSMNGTYELKPSIGKINVLLKDSVNWEMDYELVDKQLHLTSALYGKKSEFVLEKIEK</sequence>
<dbReference type="Proteomes" id="UP001164705">
    <property type="component" value="Chromosome"/>
</dbReference>
<keyword evidence="2" id="KW-1185">Reference proteome</keyword>
<dbReference type="AlphaFoldDB" id="A0A9E8MZA6"/>
<evidence type="ECO:0000313" key="2">
    <source>
        <dbReference type="Proteomes" id="UP001164705"/>
    </source>
</evidence>
<evidence type="ECO:0008006" key="3">
    <source>
        <dbReference type="Google" id="ProtNLM"/>
    </source>
</evidence>
<accession>A0A9E8MZA6</accession>